<dbReference type="Proteomes" id="UP000009168">
    <property type="component" value="Unassembled WGS sequence"/>
</dbReference>
<dbReference type="KEGG" id="tet:TTHERM_000122449"/>
<accession>W7XJQ4</accession>
<dbReference type="InParanoid" id="W7XJQ4"/>
<evidence type="ECO:0000313" key="1">
    <source>
        <dbReference type="EMBL" id="EWS75801.1"/>
    </source>
</evidence>
<dbReference type="EMBL" id="GG662798">
    <property type="protein sequence ID" value="EWS75801.1"/>
    <property type="molecule type" value="Genomic_DNA"/>
</dbReference>
<reference evidence="2" key="1">
    <citation type="journal article" date="2006" name="PLoS Biol.">
        <title>Macronuclear genome sequence of the ciliate Tetrahymena thermophila, a model eukaryote.</title>
        <authorList>
            <person name="Eisen J.A."/>
            <person name="Coyne R.S."/>
            <person name="Wu M."/>
            <person name="Wu D."/>
            <person name="Thiagarajan M."/>
            <person name="Wortman J.R."/>
            <person name="Badger J.H."/>
            <person name="Ren Q."/>
            <person name="Amedeo P."/>
            <person name="Jones K.M."/>
            <person name="Tallon L.J."/>
            <person name="Delcher A.L."/>
            <person name="Salzberg S.L."/>
            <person name="Silva J.C."/>
            <person name="Haas B.J."/>
            <person name="Majoros W.H."/>
            <person name="Farzad M."/>
            <person name="Carlton J.M."/>
            <person name="Smith R.K. Jr."/>
            <person name="Garg J."/>
            <person name="Pearlman R.E."/>
            <person name="Karrer K.M."/>
            <person name="Sun L."/>
            <person name="Manning G."/>
            <person name="Elde N.C."/>
            <person name="Turkewitz A.P."/>
            <person name="Asai D.J."/>
            <person name="Wilkes D.E."/>
            <person name="Wang Y."/>
            <person name="Cai H."/>
            <person name="Collins K."/>
            <person name="Stewart B.A."/>
            <person name="Lee S.R."/>
            <person name="Wilamowska K."/>
            <person name="Weinberg Z."/>
            <person name="Ruzzo W.L."/>
            <person name="Wloga D."/>
            <person name="Gaertig J."/>
            <person name="Frankel J."/>
            <person name="Tsao C.-C."/>
            <person name="Gorovsky M.A."/>
            <person name="Keeling P.J."/>
            <person name="Waller R.F."/>
            <person name="Patron N.J."/>
            <person name="Cherry J.M."/>
            <person name="Stover N.A."/>
            <person name="Krieger C.J."/>
            <person name="del Toro C."/>
            <person name="Ryder H.F."/>
            <person name="Williamson S.C."/>
            <person name="Barbeau R.A."/>
            <person name="Hamilton E.P."/>
            <person name="Orias E."/>
        </authorList>
    </citation>
    <scope>NUCLEOTIDE SEQUENCE [LARGE SCALE GENOMIC DNA]</scope>
    <source>
        <strain evidence="2">SB210</strain>
    </source>
</reference>
<dbReference type="GeneID" id="24437367"/>
<dbReference type="AlphaFoldDB" id="W7XJQ4"/>
<dbReference type="RefSeq" id="XP_012651723.1">
    <property type="nucleotide sequence ID" value="XM_012796269.1"/>
</dbReference>
<protein>
    <submittedName>
        <fullName evidence="1">Uncharacterized protein</fullName>
    </submittedName>
</protein>
<keyword evidence="2" id="KW-1185">Reference proteome</keyword>
<organism evidence="1 2">
    <name type="scientific">Tetrahymena thermophila (strain SB210)</name>
    <dbReference type="NCBI Taxonomy" id="312017"/>
    <lineage>
        <taxon>Eukaryota</taxon>
        <taxon>Sar</taxon>
        <taxon>Alveolata</taxon>
        <taxon>Ciliophora</taxon>
        <taxon>Intramacronucleata</taxon>
        <taxon>Oligohymenophorea</taxon>
        <taxon>Hymenostomatida</taxon>
        <taxon>Tetrahymenina</taxon>
        <taxon>Tetrahymenidae</taxon>
        <taxon>Tetrahymena</taxon>
    </lineage>
</organism>
<evidence type="ECO:0000313" key="2">
    <source>
        <dbReference type="Proteomes" id="UP000009168"/>
    </source>
</evidence>
<name>W7XJQ4_TETTS</name>
<gene>
    <name evidence="1" type="ORF">TTHERM_000122449</name>
</gene>
<proteinExistence type="predicted"/>
<sequence length="64" mass="7888">MFILDKIFIQSFLYLQRFNVYPQKEANQERLKIKIYYQTLAKMDKTAKIYENIIQQMIINLLIR</sequence>